<proteinExistence type="predicted"/>
<dbReference type="Proteomes" id="UP000552883">
    <property type="component" value="Unassembled WGS sequence"/>
</dbReference>
<keyword evidence="3" id="KW-0346">Stress response</keyword>
<evidence type="ECO:0000313" key="3">
    <source>
        <dbReference type="EMBL" id="MBB5617300.1"/>
    </source>
</evidence>
<accession>A0A840X4I8</accession>
<evidence type="ECO:0000313" key="4">
    <source>
        <dbReference type="Proteomes" id="UP000552883"/>
    </source>
</evidence>
<evidence type="ECO:0000256" key="1">
    <source>
        <dbReference type="SAM" id="SignalP"/>
    </source>
</evidence>
<feature type="signal peptide" evidence="1">
    <location>
        <begin position="1"/>
        <end position="24"/>
    </location>
</feature>
<gene>
    <name evidence="3" type="ORF">BJ959_000796</name>
</gene>
<name>A0A840X4I8_9MICO</name>
<organism evidence="3 4">
    <name type="scientific">Microcella frigidaquae</name>
    <dbReference type="NCBI Taxonomy" id="424758"/>
    <lineage>
        <taxon>Bacteria</taxon>
        <taxon>Bacillati</taxon>
        <taxon>Actinomycetota</taxon>
        <taxon>Actinomycetes</taxon>
        <taxon>Micrococcales</taxon>
        <taxon>Microbacteriaceae</taxon>
        <taxon>Microcella</taxon>
    </lineage>
</organism>
<protein>
    <submittedName>
        <fullName evidence="3">Heat shock protein HslJ</fullName>
    </submittedName>
</protein>
<sequence length="152" mass="15411">MMSRTFRRGAAALLGGALAGLVSACALLGGGDGAQMQGEWVLVAAEDPTGAFDLSPAEVTLTVQGSTLSGTAACNQYGGTVSGGLDSTDERPVSIGALFQTEMACTGEGVMELEARYLTALAAVESGLRIDDDTMALFGGGVRLEFDLLIEG</sequence>
<feature type="chain" id="PRO_5039079302" evidence="1">
    <location>
        <begin position="25"/>
        <end position="152"/>
    </location>
</feature>
<dbReference type="EMBL" id="JACHBS010000001">
    <property type="protein sequence ID" value="MBB5617300.1"/>
    <property type="molecule type" value="Genomic_DNA"/>
</dbReference>
<dbReference type="PROSITE" id="PS51257">
    <property type="entry name" value="PROKAR_LIPOPROTEIN"/>
    <property type="match status" value="1"/>
</dbReference>
<keyword evidence="4" id="KW-1185">Reference proteome</keyword>
<dbReference type="Gene3D" id="2.40.128.270">
    <property type="match status" value="1"/>
</dbReference>
<keyword evidence="1" id="KW-0732">Signal</keyword>
<reference evidence="3 4" key="1">
    <citation type="submission" date="2020-08" db="EMBL/GenBank/DDBJ databases">
        <title>Sequencing the genomes of 1000 actinobacteria strains.</title>
        <authorList>
            <person name="Klenk H.-P."/>
        </authorList>
    </citation>
    <scope>NUCLEOTIDE SEQUENCE [LARGE SCALE GENOMIC DNA]</scope>
    <source>
        <strain evidence="3 4">DSM 23889</strain>
    </source>
</reference>
<dbReference type="InterPro" id="IPR005184">
    <property type="entry name" value="DUF306_Meta_HslJ"/>
</dbReference>
<feature type="domain" description="DUF306" evidence="2">
    <location>
        <begin position="36"/>
        <end position="138"/>
    </location>
</feature>
<dbReference type="InterPro" id="IPR038670">
    <property type="entry name" value="HslJ-like_sf"/>
</dbReference>
<comment type="caution">
    <text evidence="3">The sequence shown here is derived from an EMBL/GenBank/DDBJ whole genome shotgun (WGS) entry which is preliminary data.</text>
</comment>
<dbReference type="AlphaFoldDB" id="A0A840X4I8"/>
<dbReference type="RefSeq" id="WP_165879032.1">
    <property type="nucleotide sequence ID" value="NZ_BAAANZ010000010.1"/>
</dbReference>
<evidence type="ECO:0000259" key="2">
    <source>
        <dbReference type="Pfam" id="PF03724"/>
    </source>
</evidence>
<dbReference type="Pfam" id="PF03724">
    <property type="entry name" value="META"/>
    <property type="match status" value="1"/>
</dbReference>